<dbReference type="GO" id="GO:0045335">
    <property type="term" value="C:phagocytic vesicle"/>
    <property type="evidence" value="ECO:0007669"/>
    <property type="project" value="TreeGrafter"/>
</dbReference>
<reference evidence="7 8" key="1">
    <citation type="journal article" date="2018" name="Gigascience">
        <title>Genomes of trombidid mites reveal novel predicted allergens and laterally-transferred genes associated with secondary metabolism.</title>
        <authorList>
            <person name="Dong X."/>
            <person name="Chaisiri K."/>
            <person name="Xia D."/>
            <person name="Armstrong S.D."/>
            <person name="Fang Y."/>
            <person name="Donnelly M.J."/>
            <person name="Kadowaki T."/>
            <person name="McGarry J.W."/>
            <person name="Darby A.C."/>
            <person name="Makepeace B.L."/>
        </authorList>
    </citation>
    <scope>NUCLEOTIDE SEQUENCE [LARGE SCALE GENOMIC DNA]</scope>
    <source>
        <strain evidence="7">UoL-UT</strain>
    </source>
</reference>
<dbReference type="InterPro" id="IPR030697">
    <property type="entry name" value="Rab29/Rab38/Rab32"/>
</dbReference>
<dbReference type="NCBIfam" id="TIGR00231">
    <property type="entry name" value="small_GTP"/>
    <property type="match status" value="1"/>
</dbReference>
<dbReference type="GO" id="GO:0005770">
    <property type="term" value="C:late endosome"/>
    <property type="evidence" value="ECO:0007669"/>
    <property type="project" value="TreeGrafter"/>
</dbReference>
<evidence type="ECO:0000256" key="3">
    <source>
        <dbReference type="ARBA" id="ARBA00023134"/>
    </source>
</evidence>
<evidence type="ECO:0000313" key="8">
    <source>
        <dbReference type="Proteomes" id="UP000288716"/>
    </source>
</evidence>
<feature type="non-terminal residue" evidence="7">
    <location>
        <position position="1"/>
    </location>
</feature>
<comment type="similarity">
    <text evidence="1 6">Belongs to the small GTPase superfamily. Rab family.</text>
</comment>
<keyword evidence="5 6" id="KW-0636">Prenylation</keyword>
<dbReference type="STRING" id="299467.A0A443S994"/>
<dbReference type="FunFam" id="3.40.50.300:FF:000222">
    <property type="entry name" value="RAB32, member RAS oncogene family"/>
    <property type="match status" value="1"/>
</dbReference>
<accession>A0A443S994</accession>
<dbReference type="GO" id="GO:0005802">
    <property type="term" value="C:trans-Golgi network"/>
    <property type="evidence" value="ECO:0007669"/>
    <property type="project" value="UniProtKB-UniRule"/>
</dbReference>
<gene>
    <name evidence="7" type="ORF">B4U80_08184</name>
</gene>
<dbReference type="InterPro" id="IPR027417">
    <property type="entry name" value="P-loop_NTPase"/>
</dbReference>
<evidence type="ECO:0000256" key="1">
    <source>
        <dbReference type="ARBA" id="ARBA00006270"/>
    </source>
</evidence>
<dbReference type="AlphaFoldDB" id="A0A443S994"/>
<proteinExistence type="inferred from homology"/>
<dbReference type="SUPFAM" id="SSF52540">
    <property type="entry name" value="P-loop containing nucleoside triphosphate hydrolases"/>
    <property type="match status" value="1"/>
</dbReference>
<keyword evidence="8" id="KW-1185">Reference proteome</keyword>
<dbReference type="EMBL" id="NCKV01005349">
    <property type="protein sequence ID" value="RWS24119.1"/>
    <property type="molecule type" value="Genomic_DNA"/>
</dbReference>
<protein>
    <recommendedName>
        <fullName evidence="6">Ras-related protein Rab</fullName>
    </recommendedName>
</protein>
<dbReference type="SMART" id="SM00175">
    <property type="entry name" value="RAB"/>
    <property type="match status" value="1"/>
</dbReference>
<keyword evidence="6" id="KW-0472">Membrane</keyword>
<name>A0A443S994_9ACAR</name>
<dbReference type="PRINTS" id="PR00449">
    <property type="entry name" value="RASTRNSFRMNG"/>
</dbReference>
<dbReference type="InterPro" id="IPR005225">
    <property type="entry name" value="Small_GTP-bd"/>
</dbReference>
<evidence type="ECO:0000256" key="2">
    <source>
        <dbReference type="ARBA" id="ARBA00022741"/>
    </source>
</evidence>
<dbReference type="GO" id="GO:0005764">
    <property type="term" value="C:lysosome"/>
    <property type="evidence" value="ECO:0007669"/>
    <property type="project" value="TreeGrafter"/>
</dbReference>
<dbReference type="VEuPathDB" id="VectorBase:LDEU007920"/>
<dbReference type="GO" id="GO:0016020">
    <property type="term" value="C:membrane"/>
    <property type="evidence" value="ECO:0007669"/>
    <property type="project" value="UniProtKB-SubCell"/>
</dbReference>
<evidence type="ECO:0000313" key="7">
    <source>
        <dbReference type="EMBL" id="RWS24119.1"/>
    </source>
</evidence>
<dbReference type="GO" id="GO:0003924">
    <property type="term" value="F:GTPase activity"/>
    <property type="evidence" value="ECO:0007669"/>
    <property type="project" value="UniProtKB-UniRule"/>
</dbReference>
<keyword evidence="3 6" id="KW-0342">GTP-binding</keyword>
<dbReference type="Proteomes" id="UP000288716">
    <property type="component" value="Unassembled WGS sequence"/>
</dbReference>
<comment type="subcellular location">
    <subcellularLocation>
        <location evidence="6">Membrane</location>
        <topology evidence="6">Lipid-anchor</topology>
    </subcellularLocation>
</comment>
<evidence type="ECO:0000256" key="5">
    <source>
        <dbReference type="ARBA" id="ARBA00023289"/>
    </source>
</evidence>
<evidence type="ECO:0000256" key="4">
    <source>
        <dbReference type="ARBA" id="ARBA00023288"/>
    </source>
</evidence>
<dbReference type="Pfam" id="PF00071">
    <property type="entry name" value="Ras"/>
    <property type="match status" value="1"/>
</dbReference>
<dbReference type="InterPro" id="IPR001806">
    <property type="entry name" value="Small_GTPase"/>
</dbReference>
<comment type="caution">
    <text evidence="7">The sequence shown here is derived from an EMBL/GenBank/DDBJ whole genome shotgun (WGS) entry which is preliminary data.</text>
</comment>
<keyword evidence="4 6" id="KW-0449">Lipoprotein</keyword>
<dbReference type="SMART" id="SM00173">
    <property type="entry name" value="RAS"/>
    <property type="match status" value="1"/>
</dbReference>
<dbReference type="PANTHER" id="PTHR47981">
    <property type="entry name" value="RAB FAMILY"/>
    <property type="match status" value="1"/>
</dbReference>
<dbReference type="PROSITE" id="PS51419">
    <property type="entry name" value="RAB"/>
    <property type="match status" value="1"/>
</dbReference>
<evidence type="ECO:0000256" key="6">
    <source>
        <dbReference type="RuleBase" id="RU367128"/>
    </source>
</evidence>
<organism evidence="7 8">
    <name type="scientific">Leptotrombidium deliense</name>
    <dbReference type="NCBI Taxonomy" id="299467"/>
    <lineage>
        <taxon>Eukaryota</taxon>
        <taxon>Metazoa</taxon>
        <taxon>Ecdysozoa</taxon>
        <taxon>Arthropoda</taxon>
        <taxon>Chelicerata</taxon>
        <taxon>Arachnida</taxon>
        <taxon>Acari</taxon>
        <taxon>Acariformes</taxon>
        <taxon>Trombidiformes</taxon>
        <taxon>Prostigmata</taxon>
        <taxon>Anystina</taxon>
        <taxon>Parasitengona</taxon>
        <taxon>Trombiculoidea</taxon>
        <taxon>Trombiculidae</taxon>
        <taxon>Leptotrombidium</taxon>
    </lineage>
</organism>
<dbReference type="OrthoDB" id="245989at2759"/>
<dbReference type="Gene3D" id="3.40.50.300">
    <property type="entry name" value="P-loop containing nucleotide triphosphate hydrolases"/>
    <property type="match status" value="1"/>
</dbReference>
<dbReference type="GO" id="GO:0090385">
    <property type="term" value="P:phagosome-lysosome fusion"/>
    <property type="evidence" value="ECO:0007669"/>
    <property type="project" value="TreeGrafter"/>
</dbReference>
<keyword evidence="2 6" id="KW-0547">Nucleotide-binding</keyword>
<dbReference type="PANTHER" id="PTHR47981:SF41">
    <property type="entry name" value="RAS-RELATED PROTEIN RAB-32 ISOFORM X1"/>
    <property type="match status" value="1"/>
</dbReference>
<dbReference type="GO" id="GO:0005525">
    <property type="term" value="F:GTP binding"/>
    <property type="evidence" value="ECO:0007669"/>
    <property type="project" value="UniProtKB-UniRule"/>
</dbReference>
<dbReference type="GO" id="GO:0008333">
    <property type="term" value="P:endosome to lysosome transport"/>
    <property type="evidence" value="ECO:0007669"/>
    <property type="project" value="TreeGrafter"/>
</dbReference>
<comment type="function">
    <text evidence="6">The small GTPases Rab are key regulators in vesicle trafficking.</text>
</comment>
<dbReference type="PROSITE" id="PS51421">
    <property type="entry name" value="RAS"/>
    <property type="match status" value="1"/>
</dbReference>
<dbReference type="CDD" id="cd04107">
    <property type="entry name" value="Rab32_Rab38"/>
    <property type="match status" value="1"/>
</dbReference>
<sequence>RGLSINDTNTRHCDFLLMYFSFQLIYSSSTSFKSESNEVNLKVLIIGEPYAGKTSFITRYVHQRFNKSYRATVGVDFALKLIPWNSRTNIRLQLWDIAGQERFADMTRVYYKDGVGACIVTDISKPANLEKVLRWKQDLDNKVTLPDGSKVPCVLLANKCDLLLEETMKQNEDSMNEFCKKHGFLSWFYTSSKSNVNIDTSMEFLINQVSLIIV</sequence>